<name>A0ACB7SPK1_HYAAI</name>
<organism evidence="1 2">
    <name type="scientific">Hyalomma asiaticum</name>
    <name type="common">Tick</name>
    <dbReference type="NCBI Taxonomy" id="266040"/>
    <lineage>
        <taxon>Eukaryota</taxon>
        <taxon>Metazoa</taxon>
        <taxon>Ecdysozoa</taxon>
        <taxon>Arthropoda</taxon>
        <taxon>Chelicerata</taxon>
        <taxon>Arachnida</taxon>
        <taxon>Acari</taxon>
        <taxon>Parasitiformes</taxon>
        <taxon>Ixodida</taxon>
        <taxon>Ixodoidea</taxon>
        <taxon>Ixodidae</taxon>
        <taxon>Hyalomminae</taxon>
        <taxon>Hyalomma</taxon>
    </lineage>
</organism>
<dbReference type="EMBL" id="CM023483">
    <property type="protein sequence ID" value="KAH6936778.1"/>
    <property type="molecule type" value="Genomic_DNA"/>
</dbReference>
<evidence type="ECO:0000313" key="1">
    <source>
        <dbReference type="EMBL" id="KAH6936778.1"/>
    </source>
</evidence>
<protein>
    <submittedName>
        <fullName evidence="1">Uncharacterized protein</fullName>
    </submittedName>
</protein>
<accession>A0ACB7SPK1</accession>
<keyword evidence="2" id="KW-1185">Reference proteome</keyword>
<evidence type="ECO:0000313" key="2">
    <source>
        <dbReference type="Proteomes" id="UP000821845"/>
    </source>
</evidence>
<dbReference type="Proteomes" id="UP000821845">
    <property type="component" value="Chromosome 3"/>
</dbReference>
<gene>
    <name evidence="1" type="ORF">HPB50_021521</name>
</gene>
<reference evidence="1" key="1">
    <citation type="submission" date="2020-05" db="EMBL/GenBank/DDBJ databases">
        <title>Large-scale comparative analyses of tick genomes elucidate their genetic diversity and vector capacities.</title>
        <authorList>
            <person name="Jia N."/>
            <person name="Wang J."/>
            <person name="Shi W."/>
            <person name="Du L."/>
            <person name="Sun Y."/>
            <person name="Zhan W."/>
            <person name="Jiang J."/>
            <person name="Wang Q."/>
            <person name="Zhang B."/>
            <person name="Ji P."/>
            <person name="Sakyi L.B."/>
            <person name="Cui X."/>
            <person name="Yuan T."/>
            <person name="Jiang B."/>
            <person name="Yang W."/>
            <person name="Lam T.T.-Y."/>
            <person name="Chang Q."/>
            <person name="Ding S."/>
            <person name="Wang X."/>
            <person name="Zhu J."/>
            <person name="Ruan X."/>
            <person name="Zhao L."/>
            <person name="Wei J."/>
            <person name="Que T."/>
            <person name="Du C."/>
            <person name="Cheng J."/>
            <person name="Dai P."/>
            <person name="Han X."/>
            <person name="Huang E."/>
            <person name="Gao Y."/>
            <person name="Liu J."/>
            <person name="Shao H."/>
            <person name="Ye R."/>
            <person name="Li L."/>
            <person name="Wei W."/>
            <person name="Wang X."/>
            <person name="Wang C."/>
            <person name="Yang T."/>
            <person name="Huo Q."/>
            <person name="Li W."/>
            <person name="Guo W."/>
            <person name="Chen H."/>
            <person name="Zhou L."/>
            <person name="Ni X."/>
            <person name="Tian J."/>
            <person name="Zhou Y."/>
            <person name="Sheng Y."/>
            <person name="Liu T."/>
            <person name="Pan Y."/>
            <person name="Xia L."/>
            <person name="Li J."/>
            <person name="Zhao F."/>
            <person name="Cao W."/>
        </authorList>
    </citation>
    <scope>NUCLEOTIDE SEQUENCE</scope>
    <source>
        <strain evidence="1">Hyas-2018</strain>
    </source>
</reference>
<comment type="caution">
    <text evidence="1">The sequence shown here is derived from an EMBL/GenBank/DDBJ whole genome shotgun (WGS) entry which is preliminary data.</text>
</comment>
<sequence>MTLKLVAAACEVLGLDLDTCLEAFGEHFLYFCQQHGYDHILRVLGSNMADFLTNLDNLHDHLASTYPGMRAPSFRVTPGPSGQILLHYYSDRKGASVLSMQYFLECVSVQRSGKGLKQ</sequence>
<proteinExistence type="predicted"/>